<organism evidence="2 3">
    <name type="scientific">Zooshikella ganghwensis</name>
    <dbReference type="NCBI Taxonomy" id="202772"/>
    <lineage>
        <taxon>Bacteria</taxon>
        <taxon>Pseudomonadati</taxon>
        <taxon>Pseudomonadota</taxon>
        <taxon>Gammaproteobacteria</taxon>
        <taxon>Oceanospirillales</taxon>
        <taxon>Zooshikellaceae</taxon>
        <taxon>Zooshikella</taxon>
    </lineage>
</organism>
<reference evidence="2 3" key="1">
    <citation type="submission" date="2017-04" db="EMBL/GenBank/DDBJ databases">
        <title>Draft genome sequence of Zooshikella ganghwensis VG4 isolated from Red Sea sediments.</title>
        <authorList>
            <person name="Rehman Z."/>
            <person name="Alam I."/>
            <person name="Kamau A."/>
            <person name="Bajic V."/>
            <person name="Leiknes T."/>
        </authorList>
    </citation>
    <scope>NUCLEOTIDE SEQUENCE [LARGE SCALE GENOMIC DNA]</scope>
    <source>
        <strain evidence="2 3">VG4</strain>
    </source>
</reference>
<dbReference type="EMBL" id="NDXW01000001">
    <property type="protein sequence ID" value="RDH42471.1"/>
    <property type="molecule type" value="Genomic_DNA"/>
</dbReference>
<dbReference type="GO" id="GO:0016740">
    <property type="term" value="F:transferase activity"/>
    <property type="evidence" value="ECO:0007669"/>
    <property type="project" value="UniProtKB-KW"/>
</dbReference>
<dbReference type="InterPro" id="IPR050834">
    <property type="entry name" value="Glycosyltransf_2"/>
</dbReference>
<dbReference type="SUPFAM" id="SSF53448">
    <property type="entry name" value="Nucleotide-diphospho-sugar transferases"/>
    <property type="match status" value="1"/>
</dbReference>
<sequence length="297" mass="34162">MPSRKPSMANSQPLVSVVISCYNHENYITDCIKSVLTQTYSNIELIVIDDGSKDKSPEILKALSQKFNFFFKHRENKGLAASLNEAITHAKGKYICPLGSDDIILHDKIEKQVNFLEKREDIAVCGGNIICIDEQNQVKSKQRLKPYREVDFHKMFTHSKEGPAAPTVMIRAEVLNKVGGFDTDIRLEDLNLWLKITSHGYKIAVLSDILAYYREHGNNTYKNYQLMTEEILKTYHKYKDKPDYLKVKNQFLLSMFVKTSKKDAKYALTILRSINPKFYNIKVVKGLLNLPVSYLKK</sequence>
<gene>
    <name evidence="2" type="ORF">B9G39_02875</name>
</gene>
<evidence type="ECO:0000313" key="2">
    <source>
        <dbReference type="EMBL" id="RDH42471.1"/>
    </source>
</evidence>
<keyword evidence="3" id="KW-1185">Reference proteome</keyword>
<dbReference type="AlphaFoldDB" id="A0A4V1IN47"/>
<comment type="caution">
    <text evidence="2">The sequence shown here is derived from an EMBL/GenBank/DDBJ whole genome shotgun (WGS) entry which is preliminary data.</text>
</comment>
<dbReference type="PROSITE" id="PS51257">
    <property type="entry name" value="PROKAR_LIPOPROTEIN"/>
    <property type="match status" value="1"/>
</dbReference>
<dbReference type="Gene3D" id="3.90.550.10">
    <property type="entry name" value="Spore Coat Polysaccharide Biosynthesis Protein SpsA, Chain A"/>
    <property type="match status" value="1"/>
</dbReference>
<feature type="domain" description="Glycosyltransferase 2-like" evidence="1">
    <location>
        <begin position="16"/>
        <end position="164"/>
    </location>
</feature>
<dbReference type="Proteomes" id="UP000257039">
    <property type="component" value="Unassembled WGS sequence"/>
</dbReference>
<evidence type="ECO:0000259" key="1">
    <source>
        <dbReference type="Pfam" id="PF00535"/>
    </source>
</evidence>
<protein>
    <submittedName>
        <fullName evidence="2">Glycosyltransferase</fullName>
    </submittedName>
</protein>
<dbReference type="InterPro" id="IPR029044">
    <property type="entry name" value="Nucleotide-diphossugar_trans"/>
</dbReference>
<dbReference type="PANTHER" id="PTHR43685:SF2">
    <property type="entry name" value="GLYCOSYLTRANSFERASE 2-LIKE DOMAIN-CONTAINING PROTEIN"/>
    <property type="match status" value="1"/>
</dbReference>
<keyword evidence="2" id="KW-0808">Transferase</keyword>
<accession>A0A4V1IN47</accession>
<dbReference type="PANTHER" id="PTHR43685">
    <property type="entry name" value="GLYCOSYLTRANSFERASE"/>
    <property type="match status" value="1"/>
</dbReference>
<proteinExistence type="predicted"/>
<dbReference type="InterPro" id="IPR001173">
    <property type="entry name" value="Glyco_trans_2-like"/>
</dbReference>
<dbReference type="Pfam" id="PF00535">
    <property type="entry name" value="Glycos_transf_2"/>
    <property type="match status" value="1"/>
</dbReference>
<name>A0A4V1IN47_9GAMM</name>
<evidence type="ECO:0000313" key="3">
    <source>
        <dbReference type="Proteomes" id="UP000257039"/>
    </source>
</evidence>